<dbReference type="Proteomes" id="UP001238467">
    <property type="component" value="Unassembled WGS sequence"/>
</dbReference>
<evidence type="ECO:0000313" key="3">
    <source>
        <dbReference type="Proteomes" id="UP001238467"/>
    </source>
</evidence>
<gene>
    <name evidence="2" type="ORF">J2S76_004204</name>
</gene>
<dbReference type="EMBL" id="JAUSUH010000012">
    <property type="protein sequence ID" value="MDQ0349753.1"/>
    <property type="molecule type" value="Genomic_DNA"/>
</dbReference>
<comment type="caution">
    <text evidence="2">The sequence shown here is derived from an EMBL/GenBank/DDBJ whole genome shotgun (WGS) entry which is preliminary data.</text>
</comment>
<name>A0ABU0DN80_9HYPH</name>
<evidence type="ECO:0000313" key="2">
    <source>
        <dbReference type="EMBL" id="MDQ0349753.1"/>
    </source>
</evidence>
<proteinExistence type="predicted"/>
<sequence>MIANVADHVAVAAILGRQQVNRPNVVSESGEGPADNTGRLAADKDAQRGGVIV</sequence>
<protein>
    <submittedName>
        <fullName evidence="2">Uncharacterized protein</fullName>
    </submittedName>
</protein>
<feature type="region of interest" description="Disordered" evidence="1">
    <location>
        <begin position="24"/>
        <end position="53"/>
    </location>
</feature>
<accession>A0ABU0DN80</accession>
<organism evidence="2 3">
    <name type="scientific">Ancylobacter vacuolatus</name>
    <dbReference type="NCBI Taxonomy" id="223389"/>
    <lineage>
        <taxon>Bacteria</taxon>
        <taxon>Pseudomonadati</taxon>
        <taxon>Pseudomonadota</taxon>
        <taxon>Alphaproteobacteria</taxon>
        <taxon>Hyphomicrobiales</taxon>
        <taxon>Xanthobacteraceae</taxon>
        <taxon>Ancylobacter</taxon>
    </lineage>
</organism>
<evidence type="ECO:0000256" key="1">
    <source>
        <dbReference type="SAM" id="MobiDB-lite"/>
    </source>
</evidence>
<keyword evidence="3" id="KW-1185">Reference proteome</keyword>
<reference evidence="2 3" key="1">
    <citation type="submission" date="2023-07" db="EMBL/GenBank/DDBJ databases">
        <title>Genomic Encyclopedia of Type Strains, Phase IV (KMG-IV): sequencing the most valuable type-strain genomes for metagenomic binning, comparative biology and taxonomic classification.</title>
        <authorList>
            <person name="Goeker M."/>
        </authorList>
    </citation>
    <scope>NUCLEOTIDE SEQUENCE [LARGE SCALE GENOMIC DNA]</scope>
    <source>
        <strain evidence="2 3">DSM 1277</strain>
    </source>
</reference>